<dbReference type="EMBL" id="LGTL01000023">
    <property type="protein sequence ID" value="KPA75830.1"/>
    <property type="molecule type" value="Genomic_DNA"/>
</dbReference>
<dbReference type="GO" id="GO:0006273">
    <property type="term" value="P:lagging strand elongation"/>
    <property type="evidence" value="ECO:0007669"/>
    <property type="project" value="TreeGrafter"/>
</dbReference>
<dbReference type="SUPFAM" id="SSF50249">
    <property type="entry name" value="Nucleic acid-binding proteins"/>
    <property type="match status" value="1"/>
</dbReference>
<dbReference type="InterPro" id="IPR001357">
    <property type="entry name" value="BRCT_dom"/>
</dbReference>
<dbReference type="GO" id="GO:0003677">
    <property type="term" value="F:DNA binding"/>
    <property type="evidence" value="ECO:0007669"/>
    <property type="project" value="InterPro"/>
</dbReference>
<sequence length="1266" mass="135853">MVSDSMKHFGLLCRQVTAEPSLTIKQEIIRGFLSRFTGDTGLLLKLLLPKYAQRVYYIQDKQLLRVLSLVLRVDEAALRDKLNSNGCIAETACAYFHPTVAVDSDGWCGMTLTDFDAFLNSMAVATVETERVPLLQHFFQVACSNVVYYFFREIKQDLRLGAGLRVVLGGLHPSAYTVFQNCANVQEVVRRIQASTAVRAPASAATGSGSASAALDAVDGDDDDENSRGDGVAGGVNTAISIGIPLAPMLAAPARSIAQIVAKCPNGAFSEVKYDGERIQIHKRGSKLTFFARSLRPMRADKFAGLEPFILQAIKADDCVLDGEILMVDVRTSVPLPFGTLGKHRRTQFSSACPCVFLFDVLFSNGRSLLKAPLEERREELKKNVQFIRNRVMFSELCLIEGRPEQREALLHQHLQRAIAEGLEGLVIKDRKSVYEPRARHWLKIKKDYLDGLADSADLLVLGAWFGSGNKGGQLSTFLMGCVDPSVSPGGPGRFKTVCKVGNGLNDNQISAISAAYTTRMMSTAASRDGQRGVPAWLDCPSCHLPDMVLRDPATADVMEVIGAELLVTKTHTSGISVRFPRILKMRTDKTVDTATTLRELQQLFRTSKEKLSSAGVDTSLQLADSYTVMPEEEDSSASGPPDTFHTTSSGQAARTPTPPPRSSSLLSSPERSRRTAPAAVTCVAMGDVTAPSIPSTESFVIFHSVAVQGRWSVRGVMRRISEAYGPSAGKAYDQAAASSVLGQVIYAEVGPVSRPGRVFVASAVAQRTAPPGQVPPVDQRALEKALLNAATYAQRNCASLHVVIPAAETQVQVPPLLELFDGLCARFDVPITVYGAPPHSTSARQAAAPQAAAPRIDRGGNSSGPARTLPPPPPPPPPRPATPPAPAEDDEDEIEDELAAPALAASSFCADAPLRFSRGRGRRYALLRDVVAQIVHSPSDDGAAAAAGDAQALLELMQGRCVALSDRYDAAVPCTHALVVGDAPVPPLGGAKRHSVFVLSAEWVRDCFHDGVRYSECLYKLGSARPTAHLLDGQCLLFSAALLLKDAHRWRRLAVLLGATVHQSWHVVGQRTSFALTDAWDDECAEVYRLGGWVVHCQWLEDCAMAAAVLPLDAYVFSPATDGQLSSSKGARRPLAGKSVCLWPNVDIAALPSNPVASLCGDELGATLVASPADADHVLLMMDTAAERQRAAAAVGTNEHKLVNMEWLRRCAAAGEYQTPTSLPPLRSGESPKHAHEAVCEDGEAVETASRETSSTASDSSLEDA</sequence>
<dbReference type="InterPro" id="IPR036420">
    <property type="entry name" value="BRCT_dom_sf"/>
</dbReference>
<dbReference type="InterPro" id="IPR016059">
    <property type="entry name" value="DNA_ligase_ATP-dep_CS"/>
</dbReference>
<dbReference type="PANTHER" id="PTHR45674:SF9">
    <property type="entry name" value="DNA LIGASE 3"/>
    <property type="match status" value="1"/>
</dbReference>
<dbReference type="GO" id="GO:0005524">
    <property type="term" value="F:ATP binding"/>
    <property type="evidence" value="ECO:0007669"/>
    <property type="project" value="UniProtKB-KW"/>
</dbReference>
<dbReference type="SUPFAM" id="SSF52949">
    <property type="entry name" value="Macro domain-like"/>
    <property type="match status" value="1"/>
</dbReference>
<evidence type="ECO:0000259" key="13">
    <source>
        <dbReference type="PROSITE" id="PS50172"/>
    </source>
</evidence>
<dbReference type="InterPro" id="IPR036599">
    <property type="entry name" value="DNA_ligase_N_sf"/>
</dbReference>
<dbReference type="VEuPathDB" id="TriTrypDB:LpyrH10_23_1300"/>
<dbReference type="NCBIfam" id="TIGR00574">
    <property type="entry name" value="dnl1"/>
    <property type="match status" value="1"/>
</dbReference>
<evidence type="ECO:0000256" key="4">
    <source>
        <dbReference type="ARBA" id="ARBA00022598"/>
    </source>
</evidence>
<keyword evidence="7 9" id="KW-0067">ATP-binding</keyword>
<dbReference type="EMBL" id="LGTL01000023">
    <property type="protein sequence ID" value="KPA75831.1"/>
    <property type="molecule type" value="Genomic_DNA"/>
</dbReference>
<dbReference type="AlphaFoldDB" id="A0A0N0DSM7"/>
<evidence type="ECO:0000256" key="1">
    <source>
        <dbReference type="ARBA" id="ARBA00001946"/>
    </source>
</evidence>
<dbReference type="InterPro" id="IPR012309">
    <property type="entry name" value="DNA_ligase_ATP-dep_C"/>
</dbReference>
<dbReference type="PROSITE" id="PS00333">
    <property type="entry name" value="DNA_LIGASE_A2"/>
    <property type="match status" value="1"/>
</dbReference>
<dbReference type="Gene3D" id="1.10.3260.10">
    <property type="entry name" value="DNA ligase, ATP-dependent, N-terminal domain"/>
    <property type="match status" value="1"/>
</dbReference>
<reference evidence="14 15" key="1">
    <citation type="submission" date="2015-07" db="EMBL/GenBank/DDBJ databases">
        <title>High-quality genome of monoxenous trypanosomatid Leptomonas pyrrhocoris.</title>
        <authorList>
            <person name="Flegontov P."/>
            <person name="Butenko A."/>
            <person name="Firsov S."/>
            <person name="Vlcek C."/>
            <person name="Logacheva M.D."/>
            <person name="Field M."/>
            <person name="Filatov D."/>
            <person name="Flegontova O."/>
            <person name="Gerasimov E."/>
            <person name="Jackson A.P."/>
            <person name="Kelly S."/>
            <person name="Opperdoes F."/>
            <person name="O'Reilly A."/>
            <person name="Votypka J."/>
            <person name="Yurchenko V."/>
            <person name="Lukes J."/>
        </authorList>
    </citation>
    <scope>NUCLEOTIDE SEQUENCE [LARGE SCALE GENOMIC DNA]</scope>
    <source>
        <strain evidence="14">H10</strain>
    </source>
</reference>
<dbReference type="Gene3D" id="3.30.470.30">
    <property type="entry name" value="DNA ligase/mRNA capping enzyme"/>
    <property type="match status" value="1"/>
</dbReference>
<organism evidence="14 15">
    <name type="scientific">Leptomonas pyrrhocoris</name>
    <name type="common">Firebug parasite</name>
    <dbReference type="NCBI Taxonomy" id="157538"/>
    <lineage>
        <taxon>Eukaryota</taxon>
        <taxon>Discoba</taxon>
        <taxon>Euglenozoa</taxon>
        <taxon>Kinetoplastea</taxon>
        <taxon>Metakinetoplastina</taxon>
        <taxon>Trypanosomatida</taxon>
        <taxon>Trypanosomatidae</taxon>
        <taxon>Leishmaniinae</taxon>
        <taxon>Leptomonas</taxon>
    </lineage>
</organism>
<proteinExistence type="inferred from homology"/>
<accession>A0A0N0DSM7</accession>
<comment type="subcellular location">
    <subcellularLocation>
        <location evidence="2">Nucleus</location>
    </subcellularLocation>
</comment>
<keyword evidence="15" id="KW-1185">Reference proteome</keyword>
<evidence type="ECO:0000256" key="7">
    <source>
        <dbReference type="ARBA" id="ARBA00022840"/>
    </source>
</evidence>
<dbReference type="OMA" id="EDANRRC"/>
<evidence type="ECO:0000256" key="11">
    <source>
        <dbReference type="SAM" id="MobiDB-lite"/>
    </source>
</evidence>
<evidence type="ECO:0000259" key="12">
    <source>
        <dbReference type="PROSITE" id="PS50160"/>
    </source>
</evidence>
<feature type="region of interest" description="Disordered" evidence="11">
    <location>
        <begin position="629"/>
        <end position="678"/>
    </location>
</feature>
<dbReference type="SUPFAM" id="SSF52113">
    <property type="entry name" value="BRCT domain"/>
    <property type="match status" value="1"/>
</dbReference>
<comment type="caution">
    <text evidence="14">The sequence shown here is derived from an EMBL/GenBank/DDBJ whole genome shotgun (WGS) entry which is preliminary data.</text>
</comment>
<dbReference type="PANTHER" id="PTHR45674">
    <property type="entry name" value="DNA LIGASE 1/3 FAMILY MEMBER"/>
    <property type="match status" value="1"/>
</dbReference>
<comment type="similarity">
    <text evidence="3 10">Belongs to the ATP-dependent DNA ligase family.</text>
</comment>
<dbReference type="Pfam" id="PF01068">
    <property type="entry name" value="DNA_ligase_A_M"/>
    <property type="match status" value="1"/>
</dbReference>
<dbReference type="GO" id="GO:0070421">
    <property type="term" value="C:DNA ligase III-XRCC1 complex"/>
    <property type="evidence" value="ECO:0007669"/>
    <property type="project" value="TreeGrafter"/>
</dbReference>
<dbReference type="PROSITE" id="PS00697">
    <property type="entry name" value="DNA_LIGASE_A1"/>
    <property type="match status" value="1"/>
</dbReference>
<evidence type="ECO:0000313" key="15">
    <source>
        <dbReference type="Proteomes" id="UP000037923"/>
    </source>
</evidence>
<dbReference type="PROSITE" id="PS50160">
    <property type="entry name" value="DNA_LIGASE_A3"/>
    <property type="match status" value="1"/>
</dbReference>
<dbReference type="Pfam" id="PF04679">
    <property type="entry name" value="DNA_ligase_A_C"/>
    <property type="match status" value="1"/>
</dbReference>
<evidence type="ECO:0000313" key="14">
    <source>
        <dbReference type="EMBL" id="KPA75831.1"/>
    </source>
</evidence>
<dbReference type="InterPro" id="IPR050191">
    <property type="entry name" value="ATP-dep_DNA_ligase"/>
</dbReference>
<dbReference type="InterPro" id="IPR012310">
    <property type="entry name" value="DNA_ligase_ATP-dep_cent"/>
</dbReference>
<feature type="region of interest" description="Disordered" evidence="11">
    <location>
        <begin position="213"/>
        <end position="232"/>
    </location>
</feature>
<protein>
    <recommendedName>
        <fullName evidence="9">DNA ligase</fullName>
        <ecNumber evidence="9">6.5.1.1</ecNumber>
    </recommendedName>
</protein>
<dbReference type="OrthoDB" id="5829767at2759"/>
<comment type="catalytic activity">
    <reaction evidence="8 9">
        <text>ATP + (deoxyribonucleotide)n-3'-hydroxyl + 5'-phospho-(deoxyribonucleotide)m = (deoxyribonucleotide)n+m + AMP + diphosphate.</text>
        <dbReference type="EC" id="6.5.1.1"/>
    </reaction>
</comment>
<dbReference type="Pfam" id="PF04675">
    <property type="entry name" value="DNA_ligase_A_N"/>
    <property type="match status" value="1"/>
</dbReference>
<dbReference type="GO" id="GO:0003910">
    <property type="term" value="F:DNA ligase (ATP) activity"/>
    <property type="evidence" value="ECO:0007669"/>
    <property type="project" value="UniProtKB-EC"/>
</dbReference>
<feature type="domain" description="BRCT" evidence="13">
    <location>
        <begin position="1164"/>
        <end position="1217"/>
    </location>
</feature>
<keyword evidence="9" id="KW-0234">DNA repair</keyword>
<dbReference type="SMART" id="SM00292">
    <property type="entry name" value="BRCT"/>
    <property type="match status" value="2"/>
</dbReference>
<dbReference type="RefSeq" id="XP_015654269.1">
    <property type="nucleotide sequence ID" value="XM_015807320.1"/>
</dbReference>
<dbReference type="SUPFAM" id="SSF117018">
    <property type="entry name" value="ATP-dependent DNA ligase DNA-binding domain"/>
    <property type="match status" value="1"/>
</dbReference>
<evidence type="ECO:0000256" key="8">
    <source>
        <dbReference type="ARBA" id="ARBA00034003"/>
    </source>
</evidence>
<dbReference type="InterPro" id="IPR012340">
    <property type="entry name" value="NA-bd_OB-fold"/>
</dbReference>
<evidence type="ECO:0000256" key="5">
    <source>
        <dbReference type="ARBA" id="ARBA00022705"/>
    </source>
</evidence>
<keyword evidence="4 9" id="KW-0436">Ligase</keyword>
<feature type="compositionally biased region" description="Low complexity" evidence="11">
    <location>
        <begin position="844"/>
        <end position="855"/>
    </location>
</feature>
<dbReference type="Gene3D" id="2.40.50.140">
    <property type="entry name" value="Nucleic acid-binding proteins"/>
    <property type="match status" value="1"/>
</dbReference>
<dbReference type="GeneID" id="26908630"/>
<dbReference type="GO" id="GO:0006310">
    <property type="term" value="P:DNA recombination"/>
    <property type="evidence" value="ECO:0007669"/>
    <property type="project" value="UniProtKB-KW"/>
</dbReference>
<dbReference type="PROSITE" id="PS50172">
    <property type="entry name" value="BRCT"/>
    <property type="match status" value="2"/>
</dbReference>
<dbReference type="GO" id="GO:0006302">
    <property type="term" value="P:double-strand break repair"/>
    <property type="evidence" value="ECO:0007669"/>
    <property type="project" value="TreeGrafter"/>
</dbReference>
<keyword evidence="9" id="KW-0233">DNA recombination</keyword>
<name>A0A0N0DSM7_LEPPY</name>
<dbReference type="Gene3D" id="3.40.220.10">
    <property type="entry name" value="Leucine Aminopeptidase, subunit E, domain 1"/>
    <property type="match status" value="1"/>
</dbReference>
<feature type="region of interest" description="Disordered" evidence="11">
    <location>
        <begin position="839"/>
        <end position="895"/>
    </location>
</feature>
<dbReference type="Gene3D" id="3.30.1490.70">
    <property type="match status" value="1"/>
</dbReference>
<dbReference type="GO" id="GO:0071897">
    <property type="term" value="P:DNA biosynthetic process"/>
    <property type="evidence" value="ECO:0007669"/>
    <property type="project" value="InterPro"/>
</dbReference>
<feature type="compositionally biased region" description="Basic and acidic residues" evidence="11">
    <location>
        <begin position="1231"/>
        <end position="1240"/>
    </location>
</feature>
<dbReference type="RefSeq" id="XP_015654270.1">
    <property type="nucleotide sequence ID" value="XM_015807321.1"/>
</dbReference>
<dbReference type="Proteomes" id="UP000037923">
    <property type="component" value="Unassembled WGS sequence"/>
</dbReference>
<dbReference type="InterPro" id="IPR000977">
    <property type="entry name" value="DNA_ligase_ATP-dep"/>
</dbReference>
<dbReference type="InterPro" id="IPR043472">
    <property type="entry name" value="Macro_dom-like"/>
</dbReference>
<dbReference type="SUPFAM" id="SSF56091">
    <property type="entry name" value="DNA ligase/mRNA capping enzyme, catalytic domain"/>
    <property type="match status" value="1"/>
</dbReference>
<evidence type="ECO:0000256" key="10">
    <source>
        <dbReference type="RuleBase" id="RU004196"/>
    </source>
</evidence>
<evidence type="ECO:0000256" key="9">
    <source>
        <dbReference type="RuleBase" id="RU000617"/>
    </source>
</evidence>
<dbReference type="EC" id="6.5.1.1" evidence="9"/>
<gene>
    <name evidence="14" type="ORF">ABB37_08345</name>
</gene>
<feature type="domain" description="ATP-dependent DNA ligase family profile" evidence="12">
    <location>
        <begin position="347"/>
        <end position="484"/>
    </location>
</feature>
<feature type="region of interest" description="Disordered" evidence="11">
    <location>
        <begin position="1220"/>
        <end position="1266"/>
    </location>
</feature>
<dbReference type="Gene3D" id="3.40.50.10190">
    <property type="entry name" value="BRCT domain"/>
    <property type="match status" value="1"/>
</dbReference>
<evidence type="ECO:0000256" key="2">
    <source>
        <dbReference type="ARBA" id="ARBA00004123"/>
    </source>
</evidence>
<keyword evidence="6 9" id="KW-0547">Nucleotide-binding</keyword>
<feature type="domain" description="BRCT" evidence="13">
    <location>
        <begin position="1027"/>
        <end position="1118"/>
    </location>
</feature>
<keyword evidence="9" id="KW-0227">DNA damage</keyword>
<feature type="compositionally biased region" description="Pro residues" evidence="11">
    <location>
        <begin position="869"/>
        <end position="887"/>
    </location>
</feature>
<feature type="compositionally biased region" description="Low complexity" evidence="11">
    <location>
        <begin position="1247"/>
        <end position="1266"/>
    </location>
</feature>
<dbReference type="InterPro" id="IPR012308">
    <property type="entry name" value="DNA_ligase_ATP-dep_N"/>
</dbReference>
<comment type="cofactor">
    <cofactor evidence="1">
        <name>Mg(2+)</name>
        <dbReference type="ChEBI" id="CHEBI:18420"/>
    </cofactor>
</comment>
<keyword evidence="5" id="KW-0235">DNA replication</keyword>
<evidence type="ECO:0000256" key="6">
    <source>
        <dbReference type="ARBA" id="ARBA00022741"/>
    </source>
</evidence>
<evidence type="ECO:0000256" key="3">
    <source>
        <dbReference type="ARBA" id="ARBA00007572"/>
    </source>
</evidence>